<reference evidence="2" key="1">
    <citation type="submission" date="2020-07" db="EMBL/GenBank/DDBJ databases">
        <title>Genome sequence and genetic diversity analysis of an under-domesticated orphan crop, white fonio (Digitaria exilis).</title>
        <authorList>
            <person name="Bennetzen J.L."/>
            <person name="Chen S."/>
            <person name="Ma X."/>
            <person name="Wang X."/>
            <person name="Yssel A.E.J."/>
            <person name="Chaluvadi S.R."/>
            <person name="Johnson M."/>
            <person name="Gangashetty P."/>
            <person name="Hamidou F."/>
            <person name="Sanogo M.D."/>
            <person name="Zwaenepoel A."/>
            <person name="Wallace J."/>
            <person name="Van De Peer Y."/>
            <person name="Van Deynze A."/>
        </authorList>
    </citation>
    <scope>NUCLEOTIDE SEQUENCE</scope>
    <source>
        <tissue evidence="2">Leaves</tissue>
    </source>
</reference>
<comment type="caution">
    <text evidence="2">The sequence shown here is derived from an EMBL/GenBank/DDBJ whole genome shotgun (WGS) entry which is preliminary data.</text>
</comment>
<accession>A0A835ATB4</accession>
<dbReference type="OrthoDB" id="686315at2759"/>
<feature type="compositionally biased region" description="Basic and acidic residues" evidence="1">
    <location>
        <begin position="1"/>
        <end position="26"/>
    </location>
</feature>
<sequence>MAVAVDHHDQGPRRRPGEREAGRDVARSSTVSPRGEVAGGAILRERKSSNPSPVAKVAAASLASAGADADYYREALEGVETHLLRLAEPPQVTHLALRVSWPPGSALRGFPQQFGFVSSADRNLLVLCVGNAPVCFNASRGFYLVHDAMANSVAVVPWLPPRSVPTMFSHRGIGTGVAVLRRGDEMTGEPFLLAELFLRRDRGRRGRTSNKATLFIWFGSGPASGGWTEKEVTLPFPSGYRSSKVSEYSFTADTVLAVGGKSLCWVDRRWNGWRRERGMDGDGKKMGAGGVNMSGALTAGFRTCSQKQQQVHTEVQNQAVSSAVNPC</sequence>
<dbReference type="PANTHER" id="PTHR33086">
    <property type="entry name" value="OS05G0468200 PROTEIN-RELATED"/>
    <property type="match status" value="1"/>
</dbReference>
<dbReference type="PANTHER" id="PTHR33086:SF52">
    <property type="entry name" value="OS09G0128900 PROTEIN"/>
    <property type="match status" value="1"/>
</dbReference>
<evidence type="ECO:0000256" key="1">
    <source>
        <dbReference type="SAM" id="MobiDB-lite"/>
    </source>
</evidence>
<evidence type="ECO:0000313" key="3">
    <source>
        <dbReference type="Proteomes" id="UP000636709"/>
    </source>
</evidence>
<dbReference type="Proteomes" id="UP000636709">
    <property type="component" value="Unassembled WGS sequence"/>
</dbReference>
<dbReference type="EMBL" id="JACEFO010002221">
    <property type="protein sequence ID" value="KAF8672269.1"/>
    <property type="molecule type" value="Genomic_DNA"/>
</dbReference>
<organism evidence="2 3">
    <name type="scientific">Digitaria exilis</name>
    <dbReference type="NCBI Taxonomy" id="1010633"/>
    <lineage>
        <taxon>Eukaryota</taxon>
        <taxon>Viridiplantae</taxon>
        <taxon>Streptophyta</taxon>
        <taxon>Embryophyta</taxon>
        <taxon>Tracheophyta</taxon>
        <taxon>Spermatophyta</taxon>
        <taxon>Magnoliopsida</taxon>
        <taxon>Liliopsida</taxon>
        <taxon>Poales</taxon>
        <taxon>Poaceae</taxon>
        <taxon>PACMAD clade</taxon>
        <taxon>Panicoideae</taxon>
        <taxon>Panicodae</taxon>
        <taxon>Paniceae</taxon>
        <taxon>Anthephorinae</taxon>
        <taxon>Digitaria</taxon>
    </lineage>
</organism>
<evidence type="ECO:0000313" key="2">
    <source>
        <dbReference type="EMBL" id="KAF8672269.1"/>
    </source>
</evidence>
<dbReference type="AlphaFoldDB" id="A0A835ATB4"/>
<protein>
    <submittedName>
        <fullName evidence="2">Uncharacterized protein</fullName>
    </submittedName>
</protein>
<gene>
    <name evidence="2" type="ORF">HU200_049466</name>
</gene>
<name>A0A835ATB4_9POAL</name>
<feature type="region of interest" description="Disordered" evidence="1">
    <location>
        <begin position="1"/>
        <end position="40"/>
    </location>
</feature>
<keyword evidence="3" id="KW-1185">Reference proteome</keyword>
<proteinExistence type="predicted"/>